<keyword evidence="2" id="KW-1133">Transmembrane helix</keyword>
<gene>
    <name evidence="3" type="ORF">NHX12_000855</name>
</gene>
<protein>
    <submittedName>
        <fullName evidence="3">Uncharacterized protein</fullName>
    </submittedName>
</protein>
<keyword evidence="2" id="KW-0472">Membrane</keyword>
<keyword evidence="4" id="KW-1185">Reference proteome</keyword>
<accession>A0A9Q0IEF6</accession>
<feature type="non-terminal residue" evidence="3">
    <location>
        <position position="1"/>
    </location>
</feature>
<evidence type="ECO:0000256" key="1">
    <source>
        <dbReference type="SAM" id="MobiDB-lite"/>
    </source>
</evidence>
<feature type="transmembrane region" description="Helical" evidence="2">
    <location>
        <begin position="358"/>
        <end position="377"/>
    </location>
</feature>
<proteinExistence type="predicted"/>
<evidence type="ECO:0000313" key="3">
    <source>
        <dbReference type="EMBL" id="KAJ3597327.1"/>
    </source>
</evidence>
<feature type="region of interest" description="Disordered" evidence="1">
    <location>
        <begin position="182"/>
        <end position="238"/>
    </location>
</feature>
<dbReference type="OrthoDB" id="8751470at2759"/>
<feature type="compositionally biased region" description="Polar residues" evidence="1">
    <location>
        <begin position="217"/>
        <end position="234"/>
    </location>
</feature>
<name>A0A9Q0IEF6_9TELE</name>
<evidence type="ECO:0000256" key="2">
    <source>
        <dbReference type="SAM" id="Phobius"/>
    </source>
</evidence>
<dbReference type="Proteomes" id="UP001148018">
    <property type="component" value="Unassembled WGS sequence"/>
</dbReference>
<dbReference type="AlphaFoldDB" id="A0A9Q0IEF6"/>
<feature type="transmembrane region" description="Helical" evidence="2">
    <location>
        <begin position="424"/>
        <end position="444"/>
    </location>
</feature>
<evidence type="ECO:0000313" key="4">
    <source>
        <dbReference type="Proteomes" id="UP001148018"/>
    </source>
</evidence>
<feature type="compositionally biased region" description="Acidic residues" evidence="1">
    <location>
        <begin position="182"/>
        <end position="192"/>
    </location>
</feature>
<feature type="transmembrane region" description="Helical" evidence="2">
    <location>
        <begin position="300"/>
        <end position="319"/>
    </location>
</feature>
<keyword evidence="2" id="KW-0812">Transmembrane</keyword>
<organism evidence="3 4">
    <name type="scientific">Muraenolepis orangiensis</name>
    <name type="common">Patagonian moray cod</name>
    <dbReference type="NCBI Taxonomy" id="630683"/>
    <lineage>
        <taxon>Eukaryota</taxon>
        <taxon>Metazoa</taxon>
        <taxon>Chordata</taxon>
        <taxon>Craniata</taxon>
        <taxon>Vertebrata</taxon>
        <taxon>Euteleostomi</taxon>
        <taxon>Actinopterygii</taxon>
        <taxon>Neopterygii</taxon>
        <taxon>Teleostei</taxon>
        <taxon>Neoteleostei</taxon>
        <taxon>Acanthomorphata</taxon>
        <taxon>Zeiogadaria</taxon>
        <taxon>Gadariae</taxon>
        <taxon>Gadiformes</taxon>
        <taxon>Muraenolepidoidei</taxon>
        <taxon>Muraenolepididae</taxon>
        <taxon>Muraenolepis</taxon>
    </lineage>
</organism>
<dbReference type="EMBL" id="JANIIK010000109">
    <property type="protein sequence ID" value="KAJ3597327.1"/>
    <property type="molecule type" value="Genomic_DNA"/>
</dbReference>
<sequence>TENEDIQVLTPSLLGGDGGETQPSTAHHDSALQLWDSSVTALVRSSIGPRCSSLAGDLYVVTGRGRPGPKAEGEDAGCEAGPFWLAMCCDAPSEGGEGFSVALVREAEGGDEKEVDVKLLEEMLGVTEFFSQGCGGASEKAAVGLMVGAQRVVTTDDLIENVEHLEDSGTHQALAVEEITEQEAGVEAEVADVDVTPKTSVAEEGTTPPQDPDEEQGATSPSEAQVGTKSSHSSADGEIVEQTVAEETSNSTIIYLISTTAWLLTLPLRPVVSIITGIPGQVAYMLQELMGVLATLPGDILYLLYLVICGVLSWIRWAVEVVLDLGWGGVCCLYYCTWAMLGELLSCCWIGVTGLGSLVGYSLGIVGDTLGGAWWVVRGLCGRLWDQSGGYAWTVTGEMGGQVMTVGGGLGKLVWRSLKGVGHAIRFIGGVILGTMRLIALGVLDPPMARDDPPMVVKHLVNAE</sequence>
<comment type="caution">
    <text evidence="3">The sequence shown here is derived from an EMBL/GenBank/DDBJ whole genome shotgun (WGS) entry which is preliminary data.</text>
</comment>
<reference evidence="3" key="1">
    <citation type="submission" date="2022-07" db="EMBL/GenBank/DDBJ databases">
        <title>Chromosome-level genome of Muraenolepis orangiensis.</title>
        <authorList>
            <person name="Kim J."/>
        </authorList>
    </citation>
    <scope>NUCLEOTIDE SEQUENCE</scope>
    <source>
        <strain evidence="3">KU_S4_2022</strain>
        <tissue evidence="3">Muscle</tissue>
    </source>
</reference>